<dbReference type="RefSeq" id="WP_111477783.1">
    <property type="nucleotide sequence ID" value="NZ_QHKM01000002.1"/>
</dbReference>
<accession>A0A328BLD0</accession>
<dbReference type="OrthoDB" id="879261at2"/>
<protein>
    <recommendedName>
        <fullName evidence="3">STAS/SEC14 domain-containing protein</fullName>
    </recommendedName>
</protein>
<dbReference type="EMBL" id="QHKM01000002">
    <property type="protein sequence ID" value="RAK68170.1"/>
    <property type="molecule type" value="Genomic_DNA"/>
</dbReference>
<keyword evidence="2" id="KW-1185">Reference proteome</keyword>
<dbReference type="AlphaFoldDB" id="A0A328BLD0"/>
<evidence type="ECO:0000313" key="1">
    <source>
        <dbReference type="EMBL" id="RAK68170.1"/>
    </source>
</evidence>
<evidence type="ECO:0008006" key="3">
    <source>
        <dbReference type="Google" id="ProtNLM"/>
    </source>
</evidence>
<organism evidence="1 2">
    <name type="scientific">Hymenobacter edaphi</name>
    <dbReference type="NCBI Taxonomy" id="2211146"/>
    <lineage>
        <taxon>Bacteria</taxon>
        <taxon>Pseudomonadati</taxon>
        <taxon>Bacteroidota</taxon>
        <taxon>Cytophagia</taxon>
        <taxon>Cytophagales</taxon>
        <taxon>Hymenobacteraceae</taxon>
        <taxon>Hymenobacter</taxon>
    </lineage>
</organism>
<sequence length="143" mass="15812">MPAPDPLHFANAAATVQADPEGFALMRWQPGPRHLADYQEALNALLRIIRSLGTGKALVDLRRMAPLSAAEQQWVAAHWLPRAVVQGNYRYGAVLDTPATAAWLREEDKPLLAWPLAPTYARFADEAAARAWLRQQIVVGSHI</sequence>
<name>A0A328BLD0_9BACT</name>
<evidence type="ECO:0000313" key="2">
    <source>
        <dbReference type="Proteomes" id="UP000248553"/>
    </source>
</evidence>
<comment type="caution">
    <text evidence="1">The sequence shown here is derived from an EMBL/GenBank/DDBJ whole genome shotgun (WGS) entry which is preliminary data.</text>
</comment>
<proteinExistence type="predicted"/>
<reference evidence="2" key="1">
    <citation type="submission" date="2018-05" db="EMBL/GenBank/DDBJ databases">
        <authorList>
            <person name="Nie L."/>
        </authorList>
    </citation>
    <scope>NUCLEOTIDE SEQUENCE [LARGE SCALE GENOMIC DNA]</scope>
    <source>
        <strain evidence="2">NL</strain>
    </source>
</reference>
<gene>
    <name evidence="1" type="ORF">DLM85_09030</name>
</gene>
<dbReference type="Proteomes" id="UP000248553">
    <property type="component" value="Unassembled WGS sequence"/>
</dbReference>